<dbReference type="AlphaFoldDB" id="H1KTE7"/>
<dbReference type="PATRIC" id="fig|882800.3.peg.5712"/>
<evidence type="ECO:0000313" key="2">
    <source>
        <dbReference type="EMBL" id="EHP84596.1"/>
    </source>
</evidence>
<evidence type="ECO:0000259" key="1">
    <source>
        <dbReference type="PROSITE" id="PS50883"/>
    </source>
</evidence>
<proteinExistence type="predicted"/>
<name>H1KTE7_METEX</name>
<reference evidence="2 3" key="1">
    <citation type="submission" date="2011-09" db="EMBL/GenBank/DDBJ databases">
        <title>The draft genome of Methylobacterium extorquens DSM 13060.</title>
        <authorList>
            <consortium name="US DOE Joint Genome Institute (JGI-PGF)"/>
            <person name="Lucas S."/>
            <person name="Han J."/>
            <person name="Lapidus A."/>
            <person name="Cheng J.-F."/>
            <person name="Goodwin L."/>
            <person name="Pitluck S."/>
            <person name="Peters L."/>
            <person name="Land M.L."/>
            <person name="Hauser L."/>
            <person name="Koskimaki J."/>
            <person name="Halonen O."/>
            <person name="Pirttila A."/>
            <person name="Frank C."/>
            <person name="Woyke T.J."/>
        </authorList>
    </citation>
    <scope>NUCLEOTIDE SEQUENCE [LARGE SCALE GENOMIC DNA]</scope>
    <source>
        <strain evidence="2 3">DSM 13060</strain>
    </source>
</reference>
<dbReference type="Pfam" id="PF00563">
    <property type="entry name" value="EAL"/>
    <property type="match status" value="1"/>
</dbReference>
<dbReference type="PROSITE" id="PS50883">
    <property type="entry name" value="EAL"/>
    <property type="match status" value="1"/>
</dbReference>
<comment type="caution">
    <text evidence="2">The sequence shown here is derived from an EMBL/GenBank/DDBJ whole genome shotgun (WGS) entry which is preliminary data.</text>
</comment>
<organism evidence="2 3">
    <name type="scientific">Methylorubrum extorquens DSM 13060</name>
    <dbReference type="NCBI Taxonomy" id="882800"/>
    <lineage>
        <taxon>Bacteria</taxon>
        <taxon>Pseudomonadati</taxon>
        <taxon>Pseudomonadota</taxon>
        <taxon>Alphaproteobacteria</taxon>
        <taxon>Hyphomicrobiales</taxon>
        <taxon>Methylobacteriaceae</taxon>
        <taxon>Methylorubrum</taxon>
    </lineage>
</organism>
<dbReference type="InterPro" id="IPR001633">
    <property type="entry name" value="EAL_dom"/>
</dbReference>
<dbReference type="InterPro" id="IPR035919">
    <property type="entry name" value="EAL_sf"/>
</dbReference>
<gene>
    <name evidence="2" type="ORF">MetexDRAFT_5910</name>
</gene>
<dbReference type="SUPFAM" id="SSF141868">
    <property type="entry name" value="EAL domain-like"/>
    <property type="match status" value="1"/>
</dbReference>
<protein>
    <submittedName>
        <fullName evidence="2">Diguanylate phosphodiesterase</fullName>
    </submittedName>
</protein>
<sequence length="58" mass="6155">MDDFGMGYSSLSNLRAFPFDNIKIDGSSIRSVDQNEQFAALLGISGGGTAAEPEKWAA</sequence>
<dbReference type="EMBL" id="AGJK01000323">
    <property type="protein sequence ID" value="EHP84596.1"/>
    <property type="molecule type" value="Genomic_DNA"/>
</dbReference>
<dbReference type="Proteomes" id="UP000004382">
    <property type="component" value="Unassembled WGS sequence"/>
</dbReference>
<accession>H1KTE7</accession>
<evidence type="ECO:0000313" key="3">
    <source>
        <dbReference type="Proteomes" id="UP000004382"/>
    </source>
</evidence>
<feature type="domain" description="EAL" evidence="1">
    <location>
        <begin position="1"/>
        <end position="58"/>
    </location>
</feature>
<dbReference type="Gene3D" id="3.20.20.450">
    <property type="entry name" value="EAL domain"/>
    <property type="match status" value="1"/>
</dbReference>